<dbReference type="GO" id="GO:0008168">
    <property type="term" value="F:methyltransferase activity"/>
    <property type="evidence" value="ECO:0007669"/>
    <property type="project" value="UniProtKB-KW"/>
</dbReference>
<dbReference type="GO" id="GO:0032259">
    <property type="term" value="P:methylation"/>
    <property type="evidence" value="ECO:0007669"/>
    <property type="project" value="UniProtKB-KW"/>
</dbReference>
<protein>
    <submittedName>
        <fullName evidence="1">Class I SAM-dependent methyltransferase</fullName>
        <ecNumber evidence="1">2.1.1.-</ecNumber>
    </submittedName>
</protein>
<organism evidence="1 2">
    <name type="scientific">Polaromonas aquatica</name>
    <dbReference type="NCBI Taxonomy" id="332657"/>
    <lineage>
        <taxon>Bacteria</taxon>
        <taxon>Pseudomonadati</taxon>
        <taxon>Pseudomonadota</taxon>
        <taxon>Betaproteobacteria</taxon>
        <taxon>Burkholderiales</taxon>
        <taxon>Comamonadaceae</taxon>
        <taxon>Polaromonas</taxon>
    </lineage>
</organism>
<dbReference type="Gene3D" id="3.40.50.150">
    <property type="entry name" value="Vaccinia Virus protein VP39"/>
    <property type="match status" value="1"/>
</dbReference>
<dbReference type="SUPFAM" id="SSF53335">
    <property type="entry name" value="S-adenosyl-L-methionine-dependent methyltransferases"/>
    <property type="match status" value="1"/>
</dbReference>
<reference evidence="2" key="1">
    <citation type="journal article" date="2019" name="Int. J. Syst. Evol. Microbiol.">
        <title>The Global Catalogue of Microorganisms (GCM) 10K type strain sequencing project: providing services to taxonomists for standard genome sequencing and annotation.</title>
        <authorList>
            <consortium name="The Broad Institute Genomics Platform"/>
            <consortium name="The Broad Institute Genome Sequencing Center for Infectious Disease"/>
            <person name="Wu L."/>
            <person name="Ma J."/>
        </authorList>
    </citation>
    <scope>NUCLEOTIDE SEQUENCE [LARGE SCALE GENOMIC DNA]</scope>
    <source>
        <strain evidence="2">CCUG 39402</strain>
    </source>
</reference>
<dbReference type="EC" id="2.1.1.-" evidence="1"/>
<evidence type="ECO:0000313" key="2">
    <source>
        <dbReference type="Proteomes" id="UP001596270"/>
    </source>
</evidence>
<keyword evidence="1" id="KW-0489">Methyltransferase</keyword>
<dbReference type="PANTHER" id="PTHR43861:SF6">
    <property type="entry name" value="METHYLTRANSFERASE TYPE 11"/>
    <property type="match status" value="1"/>
</dbReference>
<dbReference type="PANTHER" id="PTHR43861">
    <property type="entry name" value="TRANS-ACONITATE 2-METHYLTRANSFERASE-RELATED"/>
    <property type="match status" value="1"/>
</dbReference>
<name>A0ABW1U2L4_9BURK</name>
<dbReference type="CDD" id="cd02440">
    <property type="entry name" value="AdoMet_MTases"/>
    <property type="match status" value="1"/>
</dbReference>
<comment type="caution">
    <text evidence="1">The sequence shown here is derived from an EMBL/GenBank/DDBJ whole genome shotgun (WGS) entry which is preliminary data.</text>
</comment>
<evidence type="ECO:0000313" key="1">
    <source>
        <dbReference type="EMBL" id="MFC6283187.1"/>
    </source>
</evidence>
<gene>
    <name evidence="1" type="ORF">ACFQND_18335</name>
</gene>
<dbReference type="Proteomes" id="UP001596270">
    <property type="component" value="Unassembled WGS sequence"/>
</dbReference>
<keyword evidence="1" id="KW-0808">Transferase</keyword>
<accession>A0ABW1U2L4</accession>
<dbReference type="Pfam" id="PF13489">
    <property type="entry name" value="Methyltransf_23"/>
    <property type="match status" value="1"/>
</dbReference>
<dbReference type="EMBL" id="JBHSRS010000082">
    <property type="protein sequence ID" value="MFC6283187.1"/>
    <property type="molecule type" value="Genomic_DNA"/>
</dbReference>
<sequence length="288" mass="32347">MTITSKSFHCQICNEIRHHKVVYVVQGYPICKCEECGVGRADVEGFDPYRYYNNGYFTGKYEHSYVDYIGSKEILSREFSKTVEFIRSIGPTQGNLLEVGCAYGLFLQQAKQHYHIHGVELVEEAAAYCQANGLTKVKHGVLAKNDLEKIGTLDVAVMLDVIEHIDNVAETVGMISDHLRPGGSFTITTGDWASLVARITGQRWRLMAPPLHLWYFTPSSLAKLGQRFGLEVVSCSHPWKIVPLELILQQACTMLGIHAKISLPRLLKNLGLPVSLHDAMRIVFRKVE</sequence>
<dbReference type="RefSeq" id="WP_371436931.1">
    <property type="nucleotide sequence ID" value="NZ_JBHSRS010000082.1"/>
</dbReference>
<keyword evidence="2" id="KW-1185">Reference proteome</keyword>
<dbReference type="InterPro" id="IPR029063">
    <property type="entry name" value="SAM-dependent_MTases_sf"/>
</dbReference>
<proteinExistence type="predicted"/>